<comment type="subcellular location">
    <subcellularLocation>
        <location evidence="1">Cell membrane</location>
        <topology evidence="1">Multi-pass membrane protein</topology>
    </subcellularLocation>
</comment>
<feature type="transmembrane region" description="Helical" evidence="5">
    <location>
        <begin position="136"/>
        <end position="154"/>
    </location>
</feature>
<dbReference type="Gene3D" id="1.20.1560.10">
    <property type="entry name" value="ABC transporter type 1, transmembrane domain"/>
    <property type="match status" value="1"/>
</dbReference>
<proteinExistence type="predicted"/>
<dbReference type="PANTHER" id="PTHR43394">
    <property type="entry name" value="ATP-DEPENDENT PERMEASE MDL1, MITOCHONDRIAL"/>
    <property type="match status" value="1"/>
</dbReference>
<feature type="transmembrane region" description="Helical" evidence="5">
    <location>
        <begin position="161"/>
        <end position="179"/>
    </location>
</feature>
<gene>
    <name evidence="7" type="ORF">H9637_14720</name>
</gene>
<dbReference type="InterPro" id="IPR011527">
    <property type="entry name" value="ABC1_TM_dom"/>
</dbReference>
<dbReference type="PROSITE" id="PS50929">
    <property type="entry name" value="ABC_TM1F"/>
    <property type="match status" value="1"/>
</dbReference>
<keyword evidence="2 5" id="KW-0812">Transmembrane</keyword>
<dbReference type="InterPro" id="IPR039421">
    <property type="entry name" value="Type_1_exporter"/>
</dbReference>
<keyword evidence="8" id="KW-1185">Reference proteome</keyword>
<keyword evidence="4 5" id="KW-0472">Membrane</keyword>
<dbReference type="PANTHER" id="PTHR43394:SF1">
    <property type="entry name" value="ATP-BINDING CASSETTE SUB-FAMILY B MEMBER 10, MITOCHONDRIAL"/>
    <property type="match status" value="1"/>
</dbReference>
<feature type="transmembrane region" description="Helical" evidence="5">
    <location>
        <begin position="16"/>
        <end position="36"/>
    </location>
</feature>
<dbReference type="Pfam" id="PF00664">
    <property type="entry name" value="ABC_membrane"/>
    <property type="match status" value="1"/>
</dbReference>
<name>A0ABR8YVL4_9CLOT</name>
<evidence type="ECO:0000256" key="5">
    <source>
        <dbReference type="SAM" id="Phobius"/>
    </source>
</evidence>
<keyword evidence="7" id="KW-0547">Nucleotide-binding</keyword>
<evidence type="ECO:0000256" key="2">
    <source>
        <dbReference type="ARBA" id="ARBA00022692"/>
    </source>
</evidence>
<keyword evidence="7" id="KW-0067">ATP-binding</keyword>
<sequence>MDTKHIKKIIKNESKYYLYFMLSLVLLFSSDILAIIPPKLFQSIVDIYILAKKLKSIYIVTAIMVLIPFLSTSINTYFTYIVWVKVKELSFKVKSKIFSKLLNQPMKFFKDNDSGKLASYFGVDTTDFFYFWLHDLPMSISSSVMIIIIFILLYRISPITTIVMILSCSMAVLPSFLLGKKAQNLASEIVDYDSEINSKITESFKFVKLIKSQYSQKQRIDEINNINVNAKNLKIFGKGVIVETLSLTISKELVGALFTAIALSCAQFK</sequence>
<organism evidence="7 8">
    <name type="scientific">Clostridium faecium</name>
    <dbReference type="NCBI Taxonomy" id="2762223"/>
    <lineage>
        <taxon>Bacteria</taxon>
        <taxon>Bacillati</taxon>
        <taxon>Bacillota</taxon>
        <taxon>Clostridia</taxon>
        <taxon>Eubacteriales</taxon>
        <taxon>Clostridiaceae</taxon>
        <taxon>Clostridium</taxon>
    </lineage>
</organism>
<dbReference type="InterPro" id="IPR036640">
    <property type="entry name" value="ABC1_TM_sf"/>
</dbReference>
<dbReference type="Proteomes" id="UP000627166">
    <property type="component" value="Unassembled WGS sequence"/>
</dbReference>
<feature type="transmembrane region" description="Helical" evidence="5">
    <location>
        <begin position="57"/>
        <end position="83"/>
    </location>
</feature>
<evidence type="ECO:0000256" key="1">
    <source>
        <dbReference type="ARBA" id="ARBA00004651"/>
    </source>
</evidence>
<dbReference type="RefSeq" id="WP_191741225.1">
    <property type="nucleotide sequence ID" value="NZ_JACSQB010000124.1"/>
</dbReference>
<evidence type="ECO:0000259" key="6">
    <source>
        <dbReference type="PROSITE" id="PS50929"/>
    </source>
</evidence>
<protein>
    <submittedName>
        <fullName evidence="7">ABC transporter ATP-binding protein</fullName>
    </submittedName>
</protein>
<comment type="caution">
    <text evidence="7">The sequence shown here is derived from an EMBL/GenBank/DDBJ whole genome shotgun (WGS) entry which is preliminary data.</text>
</comment>
<dbReference type="GO" id="GO:0005524">
    <property type="term" value="F:ATP binding"/>
    <property type="evidence" value="ECO:0007669"/>
    <property type="project" value="UniProtKB-KW"/>
</dbReference>
<feature type="domain" description="ABC transmembrane type-1" evidence="6">
    <location>
        <begin position="22"/>
        <end position="204"/>
    </location>
</feature>
<evidence type="ECO:0000256" key="4">
    <source>
        <dbReference type="ARBA" id="ARBA00023136"/>
    </source>
</evidence>
<keyword evidence="3 5" id="KW-1133">Transmembrane helix</keyword>
<evidence type="ECO:0000313" key="8">
    <source>
        <dbReference type="Proteomes" id="UP000627166"/>
    </source>
</evidence>
<dbReference type="EMBL" id="JACSQB010000124">
    <property type="protein sequence ID" value="MBD8048275.1"/>
    <property type="molecule type" value="Genomic_DNA"/>
</dbReference>
<evidence type="ECO:0000256" key="3">
    <source>
        <dbReference type="ARBA" id="ARBA00022989"/>
    </source>
</evidence>
<reference evidence="7 8" key="1">
    <citation type="submission" date="2020-08" db="EMBL/GenBank/DDBJ databases">
        <title>A Genomic Blueprint of the Chicken Gut Microbiome.</title>
        <authorList>
            <person name="Gilroy R."/>
            <person name="Ravi A."/>
            <person name="Getino M."/>
            <person name="Pursley I."/>
            <person name="Horton D.L."/>
            <person name="Alikhan N.-F."/>
            <person name="Baker D."/>
            <person name="Gharbi K."/>
            <person name="Hall N."/>
            <person name="Watson M."/>
            <person name="Adriaenssens E.M."/>
            <person name="Foster-Nyarko E."/>
            <person name="Jarju S."/>
            <person name="Secka A."/>
            <person name="Antonio M."/>
            <person name="Oren A."/>
            <person name="Chaudhuri R."/>
            <person name="La Ragione R.M."/>
            <person name="Hildebrand F."/>
            <person name="Pallen M.J."/>
        </authorList>
    </citation>
    <scope>NUCLEOTIDE SEQUENCE [LARGE SCALE GENOMIC DNA]</scope>
    <source>
        <strain evidence="7 8">N37</strain>
    </source>
</reference>
<dbReference type="SUPFAM" id="SSF90123">
    <property type="entry name" value="ABC transporter transmembrane region"/>
    <property type="match status" value="1"/>
</dbReference>
<evidence type="ECO:0000313" key="7">
    <source>
        <dbReference type="EMBL" id="MBD8048275.1"/>
    </source>
</evidence>
<accession>A0ABR8YVL4</accession>